<protein>
    <submittedName>
        <fullName evidence="2">Uncharacterized protein</fullName>
    </submittedName>
</protein>
<feature type="compositionally biased region" description="Basic residues" evidence="1">
    <location>
        <begin position="1"/>
        <end position="13"/>
    </location>
</feature>
<evidence type="ECO:0000313" key="3">
    <source>
        <dbReference type="Proteomes" id="UP000228531"/>
    </source>
</evidence>
<name>A0A2M8WKK3_9RHOB</name>
<keyword evidence="3" id="KW-1185">Reference proteome</keyword>
<accession>A0A2M8WKK3</accession>
<dbReference type="AlphaFoldDB" id="A0A2M8WKK3"/>
<evidence type="ECO:0000313" key="2">
    <source>
        <dbReference type="EMBL" id="PJI91438.1"/>
    </source>
</evidence>
<dbReference type="RefSeq" id="WP_100366360.1">
    <property type="nucleotide sequence ID" value="NZ_PGTY01000001.1"/>
</dbReference>
<comment type="caution">
    <text evidence="2">The sequence shown here is derived from an EMBL/GenBank/DDBJ whole genome shotgun (WGS) entry which is preliminary data.</text>
</comment>
<gene>
    <name evidence="2" type="ORF">BC777_0266</name>
</gene>
<organism evidence="2 3">
    <name type="scientific">Yoonia maricola</name>
    <dbReference type="NCBI Taxonomy" id="420999"/>
    <lineage>
        <taxon>Bacteria</taxon>
        <taxon>Pseudomonadati</taxon>
        <taxon>Pseudomonadota</taxon>
        <taxon>Alphaproteobacteria</taxon>
        <taxon>Rhodobacterales</taxon>
        <taxon>Paracoccaceae</taxon>
        <taxon>Yoonia</taxon>
    </lineage>
</organism>
<dbReference type="EMBL" id="PGTY01000001">
    <property type="protein sequence ID" value="PJI91438.1"/>
    <property type="molecule type" value="Genomic_DNA"/>
</dbReference>
<proteinExistence type="predicted"/>
<reference evidence="2 3" key="1">
    <citation type="submission" date="2017-11" db="EMBL/GenBank/DDBJ databases">
        <title>Genomic Encyclopedia of Archaeal and Bacterial Type Strains, Phase II (KMG-II): From Individual Species to Whole Genera.</title>
        <authorList>
            <person name="Goeker M."/>
        </authorList>
    </citation>
    <scope>NUCLEOTIDE SEQUENCE [LARGE SCALE GENOMIC DNA]</scope>
    <source>
        <strain evidence="2 3">DSM 29128</strain>
    </source>
</reference>
<feature type="region of interest" description="Disordered" evidence="1">
    <location>
        <begin position="1"/>
        <end position="21"/>
    </location>
</feature>
<dbReference type="Proteomes" id="UP000228531">
    <property type="component" value="Unassembled WGS sequence"/>
</dbReference>
<evidence type="ECO:0000256" key="1">
    <source>
        <dbReference type="SAM" id="MobiDB-lite"/>
    </source>
</evidence>
<dbReference type="OrthoDB" id="7874385at2"/>
<sequence length="74" mass="8395">MKRPKTQMPKRPRMAGSAVARTPKDAAIKLVRLEFDAARLQMGIDQAEGRADCYRAELDHNQKQRKTVMDILNG</sequence>